<organism evidence="1 2">
    <name type="scientific">Dallia pectoralis</name>
    <name type="common">Alaska blackfish</name>
    <dbReference type="NCBI Taxonomy" id="75939"/>
    <lineage>
        <taxon>Eukaryota</taxon>
        <taxon>Metazoa</taxon>
        <taxon>Chordata</taxon>
        <taxon>Craniata</taxon>
        <taxon>Vertebrata</taxon>
        <taxon>Euteleostomi</taxon>
        <taxon>Actinopterygii</taxon>
        <taxon>Neopterygii</taxon>
        <taxon>Teleostei</taxon>
        <taxon>Protacanthopterygii</taxon>
        <taxon>Esociformes</taxon>
        <taxon>Umbridae</taxon>
        <taxon>Dallia</taxon>
    </lineage>
</organism>
<reference evidence="1" key="1">
    <citation type="submission" date="2021-05" db="EMBL/GenBank/DDBJ databases">
        <authorList>
            <person name="Pan Q."/>
            <person name="Jouanno E."/>
            <person name="Zahm M."/>
            <person name="Klopp C."/>
            <person name="Cabau C."/>
            <person name="Louis A."/>
            <person name="Berthelot C."/>
            <person name="Parey E."/>
            <person name="Roest Crollius H."/>
            <person name="Montfort J."/>
            <person name="Robinson-Rechavi M."/>
            <person name="Bouchez O."/>
            <person name="Lampietro C."/>
            <person name="Lopez Roques C."/>
            <person name="Donnadieu C."/>
            <person name="Postlethwait J."/>
            <person name="Bobe J."/>
            <person name="Dillon D."/>
            <person name="Chandos A."/>
            <person name="von Hippel F."/>
            <person name="Guiguen Y."/>
        </authorList>
    </citation>
    <scope>NUCLEOTIDE SEQUENCE</scope>
    <source>
        <strain evidence="1">YG-Jan2019</strain>
    </source>
</reference>
<evidence type="ECO:0000313" key="2">
    <source>
        <dbReference type="Proteomes" id="UP001157502"/>
    </source>
</evidence>
<keyword evidence="2" id="KW-1185">Reference proteome</keyword>
<dbReference type="Proteomes" id="UP001157502">
    <property type="component" value="Chromosome 14"/>
</dbReference>
<accession>A0ACC2GE65</accession>
<protein>
    <submittedName>
        <fullName evidence="1">Uncharacterized protein</fullName>
    </submittedName>
</protein>
<name>A0ACC2GE65_DALPE</name>
<proteinExistence type="predicted"/>
<gene>
    <name evidence="1" type="ORF">DPEC_G00173970</name>
</gene>
<comment type="caution">
    <text evidence="1">The sequence shown here is derived from an EMBL/GenBank/DDBJ whole genome shotgun (WGS) entry which is preliminary data.</text>
</comment>
<feature type="non-terminal residue" evidence="1">
    <location>
        <position position="1"/>
    </location>
</feature>
<sequence length="66" mass="7424">PCRTHGQAPVSGIGALSRFGSGLNNSVELIVFDVRDHFVVSTVHIQLRPNIFCQLTIFRRIFCILR</sequence>
<evidence type="ECO:0000313" key="1">
    <source>
        <dbReference type="EMBL" id="KAJ8001878.1"/>
    </source>
</evidence>
<dbReference type="EMBL" id="CM055741">
    <property type="protein sequence ID" value="KAJ8001878.1"/>
    <property type="molecule type" value="Genomic_DNA"/>
</dbReference>